<accession>A0A6A1X800</accession>
<evidence type="ECO:0000313" key="5">
    <source>
        <dbReference type="EMBL" id="KAB1319238.1"/>
    </source>
</evidence>
<dbReference type="AlphaFoldDB" id="A0A6A1X800"/>
<dbReference type="InterPro" id="IPR010090">
    <property type="entry name" value="Phage_tape_meas"/>
</dbReference>
<dbReference type="PANTHER" id="PTHR37813">
    <property type="entry name" value="FELS-2 PROPHAGE PROTEIN"/>
    <property type="match status" value="1"/>
</dbReference>
<keyword evidence="2" id="KW-0175">Coiled coil</keyword>
<evidence type="ECO:0000259" key="4">
    <source>
        <dbReference type="Pfam" id="PF10145"/>
    </source>
</evidence>
<feature type="region of interest" description="Disordered" evidence="3">
    <location>
        <begin position="677"/>
        <end position="698"/>
    </location>
</feature>
<feature type="compositionally biased region" description="Low complexity" evidence="3">
    <location>
        <begin position="677"/>
        <end position="686"/>
    </location>
</feature>
<name>A0A6A1X800_BACOV</name>
<dbReference type="Pfam" id="PF10145">
    <property type="entry name" value="PhageMin_Tail"/>
    <property type="match status" value="1"/>
</dbReference>
<evidence type="ECO:0000313" key="6">
    <source>
        <dbReference type="Proteomes" id="UP000375690"/>
    </source>
</evidence>
<comment type="caution">
    <text evidence="5">The sequence shown here is derived from an EMBL/GenBank/DDBJ whole genome shotgun (WGS) entry which is preliminary data.</text>
</comment>
<dbReference type="EMBL" id="VWFC01000051">
    <property type="protein sequence ID" value="KAB1319238.1"/>
    <property type="molecule type" value="Genomic_DNA"/>
</dbReference>
<reference evidence="5 6" key="1">
    <citation type="journal article" date="2019" name="Nat. Med.">
        <title>A library of human gut bacterial isolates paired with longitudinal multiomics data enables mechanistic microbiome research.</title>
        <authorList>
            <person name="Poyet M."/>
            <person name="Groussin M."/>
            <person name="Gibbons S.M."/>
            <person name="Avila-Pacheco J."/>
            <person name="Jiang X."/>
            <person name="Kearney S.M."/>
            <person name="Perrotta A.R."/>
            <person name="Berdy B."/>
            <person name="Zhao S."/>
            <person name="Lieberman T.D."/>
            <person name="Swanson P.K."/>
            <person name="Smith M."/>
            <person name="Roesemann S."/>
            <person name="Alexander J.E."/>
            <person name="Rich S.A."/>
            <person name="Livny J."/>
            <person name="Vlamakis H."/>
            <person name="Clish C."/>
            <person name="Bullock K."/>
            <person name="Deik A."/>
            <person name="Scott J."/>
            <person name="Pierce K.A."/>
            <person name="Xavier R.J."/>
            <person name="Alm E.J."/>
        </authorList>
    </citation>
    <scope>NUCLEOTIDE SEQUENCE [LARGE SCALE GENOMIC DNA]</scope>
    <source>
        <strain evidence="5 6">BIOML-A2</strain>
    </source>
</reference>
<evidence type="ECO:0000256" key="3">
    <source>
        <dbReference type="SAM" id="MobiDB-lite"/>
    </source>
</evidence>
<feature type="domain" description="Phage tail tape measure protein" evidence="4">
    <location>
        <begin position="103"/>
        <end position="269"/>
    </location>
</feature>
<evidence type="ECO:0000256" key="1">
    <source>
        <dbReference type="ARBA" id="ARBA00022612"/>
    </source>
</evidence>
<gene>
    <name evidence="5" type="ORF">F3B53_24810</name>
</gene>
<keyword evidence="1" id="KW-1188">Viral release from host cell</keyword>
<proteinExistence type="predicted"/>
<dbReference type="NCBIfam" id="TIGR01760">
    <property type="entry name" value="tape_meas_TP901"/>
    <property type="match status" value="1"/>
</dbReference>
<protein>
    <submittedName>
        <fullName evidence="5">Phage tail tape measure protein</fullName>
    </submittedName>
</protein>
<feature type="coiled-coil region" evidence="2">
    <location>
        <begin position="698"/>
        <end position="728"/>
    </location>
</feature>
<dbReference type="Proteomes" id="UP000375690">
    <property type="component" value="Unassembled WGS sequence"/>
</dbReference>
<dbReference type="RefSeq" id="WP_215666951.1">
    <property type="nucleotide sequence ID" value="NZ_CP113514.1"/>
</dbReference>
<sequence>MEKVSFDIILNLKNNISGALDNVRKQFDAIDQAAVQASSSTNRFGNICGRLKMPDLNAFLGVAERLGGVLGNLSQGGMNFGQSMADLSSITGIAGDDLKALGENARKVGQDSGLGVGTAARAYAILASQIDVATIGMSGLNNLQEKSVTLAQASGMSIDAAATSLAGTINQFGLTANEAERVINVLAAGSKYGAAEIEELSQSFKVVGSAASAMGLTVEQSAGALEVLSKANLKGSEAGTALRNIILKLNTELGVDLSRTSLSTALDTLKPRLTDAAYLSKLFGMENIAAAQYLIQNSTAIEEMTRKVTGTSVAQEQAAVRTETTAHKMEILRAKVDDIKISFANLLGPTSAYASVIGENAVVLASFYQLGNGVVSVLGKYNVAAKTAVIAQMSFNGVVNLGKRALYIYQMQVLTARAAIVSTTGATKLMNIAIAASPYVLAAVAAVALGVAIYKMATRSSEAERAQKRLGDAMADMNKEVTVERSRLDNLFEPLNRAKEGSEQWNKAKDKIVEQYGEYLAKLGIEIKDVNTARTAYEQLSRAILDTARSRALDTATANAAETYADKESEALKNIREKLYAGIGSGEGNITAREAGKAWGQIRTAVRSGEDIPEEAQNIVRKLGKSMTNSEGKTFTTNVAGTYITKQISGVKRAREAYEQEIDQARSLFGQTEKILSSTSGTNPVGNGTGGNAGGDPLEKKELTLADIKKKIEELQAAQQTASDEEGRSIQVQINQLETLKKVKEKAMGIGGGPTFASGSIDAMKTELSKYEKELSTKPVGQASIELQVKIDKLKSQIEGVKIWIEKEAFKNAHGEINVGVVPASDAGRALGQMAEDFQNEENRKHPKQKPETLTHGYIKKMKLPEFDMPKLEPKKSGFEQWNDAVDKAYQKNQDLVEGMSGIGSVMGSLGQAVGGAAGEWLNWGANVVQAVAAAIPQITTLLGLQTTQVAANTAVAGSGAAASTASIPVVGPILAIAAVASVWAALASLPKFANGGLAYGPTMGLFGEYSGAQNNPEVIAPLNKLRQLIQPSGGMGGIVKFEIDGRILRGVLNKVDRYNQRTR</sequence>
<organism evidence="5 6">
    <name type="scientific">Bacteroides ovatus</name>
    <dbReference type="NCBI Taxonomy" id="28116"/>
    <lineage>
        <taxon>Bacteria</taxon>
        <taxon>Pseudomonadati</taxon>
        <taxon>Bacteroidota</taxon>
        <taxon>Bacteroidia</taxon>
        <taxon>Bacteroidales</taxon>
        <taxon>Bacteroidaceae</taxon>
        <taxon>Bacteroides</taxon>
    </lineage>
</organism>
<dbReference type="PANTHER" id="PTHR37813:SF1">
    <property type="entry name" value="FELS-2 PROPHAGE PROTEIN"/>
    <property type="match status" value="1"/>
</dbReference>
<evidence type="ECO:0000256" key="2">
    <source>
        <dbReference type="SAM" id="Coils"/>
    </source>
</evidence>